<protein>
    <submittedName>
        <fullName evidence="1">Uncharacterized protein</fullName>
    </submittedName>
</protein>
<comment type="caution">
    <text evidence="1">The sequence shown here is derived from an EMBL/GenBank/DDBJ whole genome shotgun (WGS) entry which is preliminary data.</text>
</comment>
<gene>
    <name evidence="1" type="ORF">AZE42_13904</name>
</gene>
<keyword evidence="2" id="KW-1185">Reference proteome</keyword>
<evidence type="ECO:0000313" key="2">
    <source>
        <dbReference type="Proteomes" id="UP000183567"/>
    </source>
</evidence>
<accession>A0A1J8QC07</accession>
<dbReference type="Proteomes" id="UP000183567">
    <property type="component" value="Unassembled WGS sequence"/>
</dbReference>
<evidence type="ECO:0000313" key="1">
    <source>
        <dbReference type="EMBL" id="OJA09284.1"/>
    </source>
</evidence>
<feature type="non-terminal residue" evidence="1">
    <location>
        <position position="12"/>
    </location>
</feature>
<organism evidence="1 2">
    <name type="scientific">Rhizopogon vesiculosus</name>
    <dbReference type="NCBI Taxonomy" id="180088"/>
    <lineage>
        <taxon>Eukaryota</taxon>
        <taxon>Fungi</taxon>
        <taxon>Dikarya</taxon>
        <taxon>Basidiomycota</taxon>
        <taxon>Agaricomycotina</taxon>
        <taxon>Agaricomycetes</taxon>
        <taxon>Agaricomycetidae</taxon>
        <taxon>Boletales</taxon>
        <taxon>Suillineae</taxon>
        <taxon>Rhizopogonaceae</taxon>
        <taxon>Rhizopogon</taxon>
    </lineage>
</organism>
<reference evidence="1 2" key="1">
    <citation type="submission" date="2016-03" db="EMBL/GenBank/DDBJ databases">
        <title>Comparative genomics of the ectomycorrhizal sister species Rhizopogon vinicolor and Rhizopogon vesiculosus (Basidiomycota: Boletales) reveals a divergence of the mating type B locus.</title>
        <authorList>
            <person name="Mujic A.B."/>
            <person name="Kuo A."/>
            <person name="Tritt A."/>
            <person name="Lipzen A."/>
            <person name="Chen C."/>
            <person name="Johnson J."/>
            <person name="Sharma A."/>
            <person name="Barry K."/>
            <person name="Grigoriev I.V."/>
            <person name="Spatafora J.W."/>
        </authorList>
    </citation>
    <scope>NUCLEOTIDE SEQUENCE [LARGE SCALE GENOMIC DNA]</scope>
    <source>
        <strain evidence="1 2">AM-OR11-056</strain>
    </source>
</reference>
<proteinExistence type="predicted"/>
<sequence>MSSLLPPTLTKK</sequence>
<dbReference type="EMBL" id="LVVM01005976">
    <property type="protein sequence ID" value="OJA09284.1"/>
    <property type="molecule type" value="Genomic_DNA"/>
</dbReference>
<name>A0A1J8QC07_9AGAM</name>